<evidence type="ECO:0000256" key="1">
    <source>
        <dbReference type="ARBA" id="ARBA00012417"/>
    </source>
</evidence>
<feature type="domain" description="DNA polymerase III subunit delta C-terminal" evidence="11">
    <location>
        <begin position="215"/>
        <end position="334"/>
    </location>
</feature>
<sequence length="338" mass="38937">MIKISDSQLLAKLANNDSLRYFITVGSDPYLQYLTQNQIIAKLRTLGFAEHNVFAIDNQTDWDLVYQSSQAMSLFSSQTLLILQFGETALNVAIAKKLDELTQHLSPDVSVLISLTKMSKTQENAQWLQNLSEQLLIVSCNTPDAKQLPQWIEQQSHLLTLTIEKQGIELLAYYYEGNLLALSQILDQLKLLYPKGTISYDQLEGQLNDSAIFTPYHWIDAMLLGKTKRSMHILQQLKVNDIEPLILLRSIQRELILLINLKKYTMQHNLKAAYDAYKVWQSRRNLITPYLNRINLNQLYQVLKKLAEIEVMLKHDYHSPAWERITALNILFIGSSND</sequence>
<gene>
    <name evidence="12" type="ORF">DES39_0178</name>
</gene>
<keyword evidence="6" id="KW-0239">DNA-directed DNA polymerase</keyword>
<dbReference type="Proteomes" id="UP000278542">
    <property type="component" value="Unassembled WGS sequence"/>
</dbReference>
<dbReference type="Pfam" id="PF06144">
    <property type="entry name" value="DNA_pol3_delta"/>
    <property type="match status" value="1"/>
</dbReference>
<dbReference type="InterPro" id="IPR008921">
    <property type="entry name" value="DNA_pol3_clamp-load_cplx_C"/>
</dbReference>
<dbReference type="RefSeq" id="WP_121143896.1">
    <property type="nucleotide sequence ID" value="NZ_RBWY01000001.1"/>
</dbReference>
<dbReference type="EC" id="2.7.7.7" evidence="1 9"/>
<evidence type="ECO:0000259" key="11">
    <source>
        <dbReference type="Pfam" id="PF14840"/>
    </source>
</evidence>
<dbReference type="OrthoDB" id="9770982at2"/>
<evidence type="ECO:0000259" key="10">
    <source>
        <dbReference type="Pfam" id="PF06144"/>
    </source>
</evidence>
<dbReference type="Pfam" id="PF14840">
    <property type="entry name" value="DNA_pol3_delt_C"/>
    <property type="match status" value="1"/>
</dbReference>
<dbReference type="Gene3D" id="1.10.8.60">
    <property type="match status" value="1"/>
</dbReference>
<dbReference type="GO" id="GO:0003677">
    <property type="term" value="F:DNA binding"/>
    <property type="evidence" value="ECO:0007669"/>
    <property type="project" value="InterPro"/>
</dbReference>
<dbReference type="GO" id="GO:0009360">
    <property type="term" value="C:DNA polymerase III complex"/>
    <property type="evidence" value="ECO:0007669"/>
    <property type="project" value="UniProtKB-UniRule"/>
</dbReference>
<keyword evidence="3" id="KW-0808">Transferase</keyword>
<protein>
    <recommendedName>
        <fullName evidence="2 9">DNA polymerase III subunit delta</fullName>
        <ecNumber evidence="1 9">2.7.7.7</ecNumber>
    </recommendedName>
</protein>
<dbReference type="InterPro" id="IPR005790">
    <property type="entry name" value="DNA_polIII_delta"/>
</dbReference>
<dbReference type="InterPro" id="IPR027417">
    <property type="entry name" value="P-loop_NTPase"/>
</dbReference>
<dbReference type="AlphaFoldDB" id="A0A495RHK5"/>
<evidence type="ECO:0000313" key="12">
    <source>
        <dbReference type="EMBL" id="RKS86972.1"/>
    </source>
</evidence>
<reference evidence="12 13" key="1">
    <citation type="submission" date="2018-10" db="EMBL/GenBank/DDBJ databases">
        <title>Genomic Encyclopedia of Type Strains, Phase IV (KMG-IV): sequencing the most valuable type-strain genomes for metagenomic binning, comparative biology and taxonomic classification.</title>
        <authorList>
            <person name="Goeker M."/>
        </authorList>
    </citation>
    <scope>NUCLEOTIDE SEQUENCE [LARGE SCALE GENOMIC DNA]</scope>
    <source>
        <strain evidence="12 13">DSM 22228</strain>
    </source>
</reference>
<keyword evidence="4" id="KW-0548">Nucleotidyltransferase</keyword>
<evidence type="ECO:0000313" key="13">
    <source>
        <dbReference type="Proteomes" id="UP000278542"/>
    </source>
</evidence>
<evidence type="ECO:0000256" key="9">
    <source>
        <dbReference type="NCBIfam" id="TIGR01128"/>
    </source>
</evidence>
<evidence type="ECO:0000256" key="2">
    <source>
        <dbReference type="ARBA" id="ARBA00017703"/>
    </source>
</evidence>
<dbReference type="Gene3D" id="3.40.50.300">
    <property type="entry name" value="P-loop containing nucleotide triphosphate hydrolases"/>
    <property type="match status" value="1"/>
</dbReference>
<dbReference type="EMBL" id="RBWY01000001">
    <property type="protein sequence ID" value="RKS86972.1"/>
    <property type="molecule type" value="Genomic_DNA"/>
</dbReference>
<evidence type="ECO:0000256" key="8">
    <source>
        <dbReference type="ARBA" id="ARBA00049244"/>
    </source>
</evidence>
<keyword evidence="13" id="KW-1185">Reference proteome</keyword>
<evidence type="ECO:0000256" key="7">
    <source>
        <dbReference type="ARBA" id="ARBA00034754"/>
    </source>
</evidence>
<dbReference type="CDD" id="cd18138">
    <property type="entry name" value="HLD_clamp_pol_III_delta"/>
    <property type="match status" value="1"/>
</dbReference>
<evidence type="ECO:0000256" key="6">
    <source>
        <dbReference type="ARBA" id="ARBA00022932"/>
    </source>
</evidence>
<dbReference type="PANTHER" id="PTHR34388">
    <property type="entry name" value="DNA POLYMERASE III SUBUNIT DELTA"/>
    <property type="match status" value="1"/>
</dbReference>
<dbReference type="PANTHER" id="PTHR34388:SF1">
    <property type="entry name" value="DNA POLYMERASE III SUBUNIT DELTA"/>
    <property type="match status" value="1"/>
</dbReference>
<proteinExistence type="inferred from homology"/>
<keyword evidence="5" id="KW-0235">DNA replication</keyword>
<dbReference type="NCBIfam" id="TIGR01128">
    <property type="entry name" value="holA"/>
    <property type="match status" value="1"/>
</dbReference>
<feature type="domain" description="DNA polymerase III delta N-terminal" evidence="10">
    <location>
        <begin position="23"/>
        <end position="141"/>
    </location>
</feature>
<dbReference type="InterPro" id="IPR010372">
    <property type="entry name" value="DNA_pol3_delta_N"/>
</dbReference>
<dbReference type="GO" id="GO:0003887">
    <property type="term" value="F:DNA-directed DNA polymerase activity"/>
    <property type="evidence" value="ECO:0007669"/>
    <property type="project" value="UniProtKB-UniRule"/>
</dbReference>
<accession>A0A495RHK5</accession>
<dbReference type="SUPFAM" id="SSF52540">
    <property type="entry name" value="P-loop containing nucleoside triphosphate hydrolases"/>
    <property type="match status" value="1"/>
</dbReference>
<organism evidence="12 13">
    <name type="scientific">Orbus hercynius</name>
    <dbReference type="NCBI Taxonomy" id="593135"/>
    <lineage>
        <taxon>Bacteria</taxon>
        <taxon>Pseudomonadati</taxon>
        <taxon>Pseudomonadota</taxon>
        <taxon>Gammaproteobacteria</taxon>
        <taxon>Orbales</taxon>
        <taxon>Orbaceae</taxon>
        <taxon>Orbus</taxon>
    </lineage>
</organism>
<dbReference type="InterPro" id="IPR032780">
    <property type="entry name" value="DNA_pol3_delt_C"/>
</dbReference>
<comment type="similarity">
    <text evidence="7">Belongs to the DNA polymerase HolA subunit family.</text>
</comment>
<dbReference type="GO" id="GO:0006261">
    <property type="term" value="P:DNA-templated DNA replication"/>
    <property type="evidence" value="ECO:0007669"/>
    <property type="project" value="TreeGrafter"/>
</dbReference>
<evidence type="ECO:0000256" key="4">
    <source>
        <dbReference type="ARBA" id="ARBA00022695"/>
    </source>
</evidence>
<dbReference type="SUPFAM" id="SSF48019">
    <property type="entry name" value="post-AAA+ oligomerization domain-like"/>
    <property type="match status" value="1"/>
</dbReference>
<dbReference type="Gene3D" id="1.20.272.10">
    <property type="match status" value="1"/>
</dbReference>
<comment type="caution">
    <text evidence="12">The sequence shown here is derived from an EMBL/GenBank/DDBJ whole genome shotgun (WGS) entry which is preliminary data.</text>
</comment>
<comment type="catalytic activity">
    <reaction evidence="8">
        <text>DNA(n) + a 2'-deoxyribonucleoside 5'-triphosphate = DNA(n+1) + diphosphate</text>
        <dbReference type="Rhea" id="RHEA:22508"/>
        <dbReference type="Rhea" id="RHEA-COMP:17339"/>
        <dbReference type="Rhea" id="RHEA-COMP:17340"/>
        <dbReference type="ChEBI" id="CHEBI:33019"/>
        <dbReference type="ChEBI" id="CHEBI:61560"/>
        <dbReference type="ChEBI" id="CHEBI:173112"/>
        <dbReference type="EC" id="2.7.7.7"/>
    </reaction>
</comment>
<name>A0A495RHK5_9GAMM</name>
<evidence type="ECO:0000256" key="5">
    <source>
        <dbReference type="ARBA" id="ARBA00022705"/>
    </source>
</evidence>
<evidence type="ECO:0000256" key="3">
    <source>
        <dbReference type="ARBA" id="ARBA00022679"/>
    </source>
</evidence>